<dbReference type="Pfam" id="PF13499">
    <property type="entry name" value="EF-hand_7"/>
    <property type="match status" value="1"/>
</dbReference>
<dbReference type="GO" id="GO:0005509">
    <property type="term" value="F:calcium ion binding"/>
    <property type="evidence" value="ECO:0007669"/>
    <property type="project" value="InterPro"/>
</dbReference>
<keyword evidence="7" id="KW-1185">Reference proteome</keyword>
<keyword evidence="3" id="KW-0106">Calcium</keyword>
<dbReference type="PROSITE" id="PS00018">
    <property type="entry name" value="EF_HAND_1"/>
    <property type="match status" value="2"/>
</dbReference>
<feature type="region of interest" description="Disordered" evidence="4">
    <location>
        <begin position="24"/>
        <end position="44"/>
    </location>
</feature>
<dbReference type="EMBL" id="CAMPGE010007326">
    <property type="protein sequence ID" value="CAI2366245.1"/>
    <property type="molecule type" value="Genomic_DNA"/>
</dbReference>
<evidence type="ECO:0000256" key="2">
    <source>
        <dbReference type="ARBA" id="ARBA00022737"/>
    </source>
</evidence>
<dbReference type="CDD" id="cd00051">
    <property type="entry name" value="EFh"/>
    <property type="match status" value="1"/>
</dbReference>
<feature type="compositionally biased region" description="Low complexity" evidence="4">
    <location>
        <begin position="25"/>
        <end position="44"/>
    </location>
</feature>
<feature type="domain" description="EF-hand" evidence="5">
    <location>
        <begin position="72"/>
        <end position="107"/>
    </location>
</feature>
<accession>A0AAD1UG54</accession>
<evidence type="ECO:0000256" key="3">
    <source>
        <dbReference type="ARBA" id="ARBA00022837"/>
    </source>
</evidence>
<dbReference type="SUPFAM" id="SSF47473">
    <property type="entry name" value="EF-hand"/>
    <property type="match status" value="1"/>
</dbReference>
<dbReference type="InterPro" id="IPR002048">
    <property type="entry name" value="EF_hand_dom"/>
</dbReference>
<evidence type="ECO:0000256" key="1">
    <source>
        <dbReference type="ARBA" id="ARBA00022723"/>
    </source>
</evidence>
<proteinExistence type="predicted"/>
<gene>
    <name evidence="6" type="ORF">ECRASSUSDP1_LOCUS7517</name>
</gene>
<name>A0AAD1UG54_EUPCR</name>
<comment type="caution">
    <text evidence="6">The sequence shown here is derived from an EMBL/GenBank/DDBJ whole genome shotgun (WGS) entry which is preliminary data.</text>
</comment>
<dbReference type="Gene3D" id="1.10.238.10">
    <property type="entry name" value="EF-hand"/>
    <property type="match status" value="1"/>
</dbReference>
<dbReference type="InterPro" id="IPR051581">
    <property type="entry name" value="Ca-bind"/>
</dbReference>
<keyword evidence="1" id="KW-0479">Metal-binding</keyword>
<evidence type="ECO:0000313" key="6">
    <source>
        <dbReference type="EMBL" id="CAI2366245.1"/>
    </source>
</evidence>
<keyword evidence="2" id="KW-0677">Repeat</keyword>
<feature type="domain" description="EF-hand" evidence="5">
    <location>
        <begin position="108"/>
        <end position="143"/>
    </location>
</feature>
<dbReference type="SMART" id="SM00054">
    <property type="entry name" value="EFh"/>
    <property type="match status" value="2"/>
</dbReference>
<dbReference type="InterPro" id="IPR011992">
    <property type="entry name" value="EF-hand-dom_pair"/>
</dbReference>
<dbReference type="InterPro" id="IPR018247">
    <property type="entry name" value="EF_Hand_1_Ca_BS"/>
</dbReference>
<evidence type="ECO:0000313" key="7">
    <source>
        <dbReference type="Proteomes" id="UP001295684"/>
    </source>
</evidence>
<dbReference type="AlphaFoldDB" id="A0AAD1UG54"/>
<evidence type="ECO:0000256" key="4">
    <source>
        <dbReference type="SAM" id="MobiDB-lite"/>
    </source>
</evidence>
<dbReference type="PANTHER" id="PTHR34524">
    <property type="entry name" value="CALCYPHOSIN"/>
    <property type="match status" value="1"/>
</dbReference>
<organism evidence="6 7">
    <name type="scientific">Euplotes crassus</name>
    <dbReference type="NCBI Taxonomy" id="5936"/>
    <lineage>
        <taxon>Eukaryota</taxon>
        <taxon>Sar</taxon>
        <taxon>Alveolata</taxon>
        <taxon>Ciliophora</taxon>
        <taxon>Intramacronucleata</taxon>
        <taxon>Spirotrichea</taxon>
        <taxon>Hypotrichia</taxon>
        <taxon>Euplotida</taxon>
        <taxon>Euplotidae</taxon>
        <taxon>Moneuplotes</taxon>
    </lineage>
</organism>
<dbReference type="PANTHER" id="PTHR34524:SF6">
    <property type="entry name" value="CALCYPHOSINE LIKE"/>
    <property type="match status" value="1"/>
</dbReference>
<reference evidence="6" key="1">
    <citation type="submission" date="2023-07" db="EMBL/GenBank/DDBJ databases">
        <authorList>
            <consortium name="AG Swart"/>
            <person name="Singh M."/>
            <person name="Singh A."/>
            <person name="Seah K."/>
            <person name="Emmerich C."/>
        </authorList>
    </citation>
    <scope>NUCLEOTIDE SEQUENCE</scope>
    <source>
        <strain evidence="6">DP1</strain>
    </source>
</reference>
<evidence type="ECO:0000259" key="5">
    <source>
        <dbReference type="PROSITE" id="PS50222"/>
    </source>
</evidence>
<dbReference type="Proteomes" id="UP001295684">
    <property type="component" value="Unassembled WGS sequence"/>
</dbReference>
<dbReference type="PROSITE" id="PS50222">
    <property type="entry name" value="EF_HAND_2"/>
    <property type="match status" value="2"/>
</dbReference>
<sequence length="260" mass="30439">MADKIVLNSDLKLPSIPLKLFRNLKNSSTPHSPTSSLSPSPRLKSNSYSTWFKKRCKQTCKEQYLKSEVEIRQNKEIENIFNTFDRDGSGSLDMGEIHELFNSNGIEVSFAQVRQIFEVVDRDGSGSLTREEFVEAAKSEQMRDRFVEVMRRLREERRSQRDKKESDKYIPVRLEDMLQYLSMNIKRSNLLQSISESHMRSGEMCRNKAKMDYNAFLTLFEERKSANMITTKKPSIFRREDQQSLVKFVQILPCFPNLLQ</sequence>
<protein>
    <recommendedName>
        <fullName evidence="5">EF-hand domain-containing protein</fullName>
    </recommendedName>
</protein>